<evidence type="ECO:0000313" key="1">
    <source>
        <dbReference type="EMBL" id="MCV2872179.1"/>
    </source>
</evidence>
<dbReference type="RefSeq" id="WP_263739366.1">
    <property type="nucleotide sequence ID" value="NZ_JAOWKZ010000002.1"/>
</dbReference>
<protein>
    <submittedName>
        <fullName evidence="1">Uncharacterized protein</fullName>
    </submittedName>
</protein>
<organism evidence="1 2">
    <name type="scientific">Albidovulum litorale</name>
    <dbReference type="NCBI Taxonomy" id="2984134"/>
    <lineage>
        <taxon>Bacteria</taxon>
        <taxon>Pseudomonadati</taxon>
        <taxon>Pseudomonadota</taxon>
        <taxon>Alphaproteobacteria</taxon>
        <taxon>Rhodobacterales</taxon>
        <taxon>Paracoccaceae</taxon>
        <taxon>Albidovulum</taxon>
    </lineage>
</organism>
<evidence type="ECO:0000313" key="2">
    <source>
        <dbReference type="Proteomes" id="UP001652564"/>
    </source>
</evidence>
<gene>
    <name evidence="1" type="ORF">OEZ71_07700</name>
</gene>
<comment type="caution">
    <text evidence="1">The sequence shown here is derived from an EMBL/GenBank/DDBJ whole genome shotgun (WGS) entry which is preliminary data.</text>
</comment>
<proteinExistence type="predicted"/>
<keyword evidence="2" id="KW-1185">Reference proteome</keyword>
<dbReference type="EMBL" id="JAOWKZ010000002">
    <property type="protein sequence ID" value="MCV2872179.1"/>
    <property type="molecule type" value="Genomic_DNA"/>
</dbReference>
<sequence>MSNGVADLEKVHFAIEQLLDTPEGWRPLVRNLVARWPDAPAAELVYVLVSAATEIEATFADGSPAREAATKAWRLAALLGVDFYAMDAAGLPRDRAADMVDYWNIDPYFRDL</sequence>
<reference evidence="1 2" key="1">
    <citation type="submission" date="2022-10" db="EMBL/GenBank/DDBJ databases">
        <title>Defluviimonas sp. nov., isolated from ocean surface sediments.</title>
        <authorList>
            <person name="He W."/>
            <person name="Wang L."/>
            <person name="Zhang D.-F."/>
        </authorList>
    </citation>
    <scope>NUCLEOTIDE SEQUENCE [LARGE SCALE GENOMIC DNA]</scope>
    <source>
        <strain evidence="1 2">WL0050</strain>
    </source>
</reference>
<dbReference type="Proteomes" id="UP001652564">
    <property type="component" value="Unassembled WGS sequence"/>
</dbReference>
<name>A0ABT2ZM27_9RHOB</name>
<accession>A0ABT2ZM27</accession>